<proteinExistence type="predicted"/>
<comment type="caution">
    <text evidence="1">The sequence shown here is derived from an EMBL/GenBank/DDBJ whole genome shotgun (WGS) entry which is preliminary data.</text>
</comment>
<reference evidence="1" key="1">
    <citation type="journal article" date="2015" name="Nature">
        <title>Complex archaea that bridge the gap between prokaryotes and eukaryotes.</title>
        <authorList>
            <person name="Spang A."/>
            <person name="Saw J.H."/>
            <person name="Jorgensen S.L."/>
            <person name="Zaremba-Niedzwiedzka K."/>
            <person name="Martijn J."/>
            <person name="Lind A.E."/>
            <person name="van Eijk R."/>
            <person name="Schleper C."/>
            <person name="Guy L."/>
            <person name="Ettema T.J."/>
        </authorList>
    </citation>
    <scope>NUCLEOTIDE SEQUENCE</scope>
</reference>
<protein>
    <submittedName>
        <fullName evidence="1">Uncharacterized protein</fullName>
    </submittedName>
</protein>
<dbReference type="AlphaFoldDB" id="A0A0F9A694"/>
<name>A0A0F9A694_9ZZZZ</name>
<feature type="non-terminal residue" evidence="1">
    <location>
        <position position="1"/>
    </location>
</feature>
<dbReference type="EMBL" id="LAZR01059488">
    <property type="protein sequence ID" value="KKK67686.1"/>
    <property type="molecule type" value="Genomic_DNA"/>
</dbReference>
<evidence type="ECO:0000313" key="1">
    <source>
        <dbReference type="EMBL" id="KKK67686.1"/>
    </source>
</evidence>
<gene>
    <name evidence="1" type="ORF">LCGC14_2951580</name>
</gene>
<organism evidence="1">
    <name type="scientific">marine sediment metagenome</name>
    <dbReference type="NCBI Taxonomy" id="412755"/>
    <lineage>
        <taxon>unclassified sequences</taxon>
        <taxon>metagenomes</taxon>
        <taxon>ecological metagenomes</taxon>
    </lineage>
</organism>
<accession>A0A0F9A694</accession>
<sequence length="272" mass="32527">MSPGHMELWFFGWTPGHYRDNFILNPLPILVFVPLIVHHLQQVESSLINPHPIVVDVRPEQEVMFIKQNDGYGGGTTRMIRIHNVQGIDVWFKVLRIHEFQREYNLYYSLAKYKDGIPYSTLELAKRDFDNWIKEHWKEMVSYDFLLDIDAGNHHDIEFAYLTANTIRRYFNSFNVPYHLRFSGRGFHFVIPYKYFNDNLAYIDFNPDADENVYKFFMHIAMKLHSLFSEMIDTSIYDSRRVVRFLIHLHYMMGRNICADLLRMRMILIVSS</sequence>
<dbReference type="SUPFAM" id="SSF56747">
    <property type="entry name" value="Prim-pol domain"/>
    <property type="match status" value="1"/>
</dbReference>